<sequence>MSLPLNWINLFINCISLGNHIYDSVTTEIGQYFSVQEATPFLRLITGNVRLEDSFDLSILNENPMIPQSSLAFYLEGLTREENLAAVVIMNGMTISLVGQNNNIIVMDSHLHGQLGAMSGSLNAGISDHHLVYGVFAVTKSKLKPKIALVKDYKSLDLNELKADMARAPWHIIGALEDIDDSVFVWKSMFKSILDNHIKKRIVKIRDRSLPWMNTEIRKAMNLRYKYLREAHVNPGNNELWCRYKQQRNKVKAMLRKAEAAYWINLFENANSPEDFWKVTNRILKKSKIKKFGPIQDNNGNIITASEQKADYFNDFFLNIALDLTRDLSPLPSDATNFIYKVCPTMSSFSVEWNIVQEIVQKSLNPNKAMGLDNISPRDLKLCESSVVQGLFEICMKSRADCQFPISWKKSQVAAVFKKGNRLDVNNYRPISLLSIPSKILERLVCRSFDNHLTSHSLLSDRQWGFRKGHSTESLLLHLTEVWKEALDDGLKGPPTSKTHCGRLFLF</sequence>
<proteinExistence type="predicted"/>
<reference evidence="1" key="1">
    <citation type="journal article" date="2023" name="G3 (Bethesda)">
        <title>Whole genome assembly and annotation of the endangered Caribbean coral Acropora cervicornis.</title>
        <authorList>
            <person name="Selwyn J.D."/>
            <person name="Vollmer S.V."/>
        </authorList>
    </citation>
    <scope>NUCLEOTIDE SEQUENCE</scope>
    <source>
        <strain evidence="1">K2</strain>
    </source>
</reference>
<keyword evidence="2" id="KW-1185">Reference proteome</keyword>
<dbReference type="GO" id="GO:0003964">
    <property type="term" value="F:RNA-directed DNA polymerase activity"/>
    <property type="evidence" value="ECO:0007669"/>
    <property type="project" value="UniProtKB-KW"/>
</dbReference>
<evidence type="ECO:0000313" key="2">
    <source>
        <dbReference type="Proteomes" id="UP001249851"/>
    </source>
</evidence>
<keyword evidence="1" id="KW-0808">Transferase</keyword>
<dbReference type="InterPro" id="IPR043502">
    <property type="entry name" value="DNA/RNA_pol_sf"/>
</dbReference>
<keyword evidence="1" id="KW-0695">RNA-directed DNA polymerase</keyword>
<dbReference type="EMBL" id="JARQWQ010000118">
    <property type="protein sequence ID" value="KAK2549951.1"/>
    <property type="molecule type" value="Genomic_DNA"/>
</dbReference>
<comment type="caution">
    <text evidence="1">The sequence shown here is derived from an EMBL/GenBank/DDBJ whole genome shotgun (WGS) entry which is preliminary data.</text>
</comment>
<keyword evidence="1" id="KW-0548">Nucleotidyltransferase</keyword>
<accession>A0AAD9PW59</accession>
<dbReference type="SUPFAM" id="SSF56672">
    <property type="entry name" value="DNA/RNA polymerases"/>
    <property type="match status" value="1"/>
</dbReference>
<evidence type="ECO:0000313" key="1">
    <source>
        <dbReference type="EMBL" id="KAK2549951.1"/>
    </source>
</evidence>
<dbReference type="PANTHER" id="PTHR47510:SF3">
    <property type="entry name" value="ENDO_EXONUCLEASE_PHOSPHATASE DOMAIN-CONTAINING PROTEIN"/>
    <property type="match status" value="1"/>
</dbReference>
<name>A0AAD9PW59_ACRCE</name>
<reference evidence="1" key="2">
    <citation type="journal article" date="2023" name="Science">
        <title>Genomic signatures of disease resistance in endangered staghorn corals.</title>
        <authorList>
            <person name="Vollmer S.V."/>
            <person name="Selwyn J.D."/>
            <person name="Despard B.A."/>
            <person name="Roesel C.L."/>
        </authorList>
    </citation>
    <scope>NUCLEOTIDE SEQUENCE</scope>
    <source>
        <strain evidence="1">K2</strain>
    </source>
</reference>
<dbReference type="AlphaFoldDB" id="A0AAD9PW59"/>
<protein>
    <submittedName>
        <fullName evidence="1">RNA-directed DNA polymerase from transposon BS</fullName>
    </submittedName>
</protein>
<dbReference type="PANTHER" id="PTHR47510">
    <property type="entry name" value="REVERSE TRANSCRIPTASE DOMAIN-CONTAINING PROTEIN"/>
    <property type="match status" value="1"/>
</dbReference>
<gene>
    <name evidence="1" type="ORF">P5673_029558</name>
</gene>
<organism evidence="1 2">
    <name type="scientific">Acropora cervicornis</name>
    <name type="common">Staghorn coral</name>
    <dbReference type="NCBI Taxonomy" id="6130"/>
    <lineage>
        <taxon>Eukaryota</taxon>
        <taxon>Metazoa</taxon>
        <taxon>Cnidaria</taxon>
        <taxon>Anthozoa</taxon>
        <taxon>Hexacorallia</taxon>
        <taxon>Scleractinia</taxon>
        <taxon>Astrocoeniina</taxon>
        <taxon>Acroporidae</taxon>
        <taxon>Acropora</taxon>
    </lineage>
</organism>
<dbReference type="Proteomes" id="UP001249851">
    <property type="component" value="Unassembled WGS sequence"/>
</dbReference>